<name>A0A845QH86_9FIRM</name>
<keyword evidence="3" id="KW-0067">ATP-binding</keyword>
<dbReference type="Proteomes" id="UP000446866">
    <property type="component" value="Unassembled WGS sequence"/>
</dbReference>
<proteinExistence type="predicted"/>
<organism evidence="3 4">
    <name type="scientific">Anaerotruncus colihominis</name>
    <dbReference type="NCBI Taxonomy" id="169435"/>
    <lineage>
        <taxon>Bacteria</taxon>
        <taxon>Bacillati</taxon>
        <taxon>Bacillota</taxon>
        <taxon>Clostridia</taxon>
        <taxon>Eubacteriales</taxon>
        <taxon>Oscillospiraceae</taxon>
        <taxon>Anaerotruncus</taxon>
    </lineage>
</organism>
<dbReference type="RefSeq" id="WP_160201772.1">
    <property type="nucleotide sequence ID" value="NZ_QXWK01000012.1"/>
</dbReference>
<dbReference type="Pfam" id="PF13635">
    <property type="entry name" value="DUF4143"/>
    <property type="match status" value="1"/>
</dbReference>
<accession>A0A845QH86</accession>
<dbReference type="Pfam" id="PF13173">
    <property type="entry name" value="AAA_14"/>
    <property type="match status" value="1"/>
</dbReference>
<dbReference type="PANTHER" id="PTHR43566:SF2">
    <property type="entry name" value="DUF4143 DOMAIN-CONTAINING PROTEIN"/>
    <property type="match status" value="1"/>
</dbReference>
<keyword evidence="4" id="KW-1185">Reference proteome</keyword>
<evidence type="ECO:0000259" key="2">
    <source>
        <dbReference type="Pfam" id="PF13635"/>
    </source>
</evidence>
<feature type="domain" description="DUF4143" evidence="2">
    <location>
        <begin position="201"/>
        <end position="367"/>
    </location>
</feature>
<reference evidence="3 4" key="1">
    <citation type="submission" date="2018-08" db="EMBL/GenBank/DDBJ databases">
        <title>Murine metabolic-syndrome-specific gut microbial biobank.</title>
        <authorList>
            <person name="Liu C."/>
        </authorList>
    </citation>
    <scope>NUCLEOTIDE SEQUENCE [LARGE SCALE GENOMIC DNA]</scope>
    <source>
        <strain evidence="3 4">28</strain>
    </source>
</reference>
<evidence type="ECO:0000259" key="1">
    <source>
        <dbReference type="Pfam" id="PF13173"/>
    </source>
</evidence>
<comment type="caution">
    <text evidence="3">The sequence shown here is derived from an EMBL/GenBank/DDBJ whole genome shotgun (WGS) entry which is preliminary data.</text>
</comment>
<evidence type="ECO:0000313" key="4">
    <source>
        <dbReference type="Proteomes" id="UP000446866"/>
    </source>
</evidence>
<dbReference type="InterPro" id="IPR041682">
    <property type="entry name" value="AAA_14"/>
</dbReference>
<dbReference type="PANTHER" id="PTHR43566">
    <property type="entry name" value="CONSERVED PROTEIN"/>
    <property type="match status" value="1"/>
</dbReference>
<protein>
    <submittedName>
        <fullName evidence="3">ATP-binding protein</fullName>
    </submittedName>
</protein>
<dbReference type="AlphaFoldDB" id="A0A845QH86"/>
<evidence type="ECO:0000313" key="3">
    <source>
        <dbReference type="EMBL" id="NBH61490.1"/>
    </source>
</evidence>
<dbReference type="GO" id="GO:0005524">
    <property type="term" value="F:ATP binding"/>
    <property type="evidence" value="ECO:0007669"/>
    <property type="project" value="UniProtKB-KW"/>
</dbReference>
<gene>
    <name evidence="3" type="ORF">D0435_07485</name>
</gene>
<sequence length="425" mass="47743">MDKKYYMPRIIDKTIEEYLQVFGAVCVEGPKWCGKTWTSSFHSNSEILIGNPEGNFQNRKLAELSPELVLEGETPRLVDEWQEVPPIWDAVRHKVDQTGEKGQFILTGSATPNHKGILHSGAGRIARLRMRPMSLYESGDSSGEVSLEKLCKGDFQAVMTGNVDLRKLIFYIIRGGWPGSLGLSQEQAAIIPEEYLSAVIEDDVYHIDGVKRNTVKMEKLLRSLARNESTTVTNKTLKNDMKEIDDEDIDIETVKEYLDIFARLFITDNQPPFSTEIRSSVRVKQAVKRHFSDPSLACALLKATPERLLGDLETLGFLFESLCERDLKIYAESFGGKLYHYQDYRGGEIDAVVEMPDGKWSAFEIKLGANQIEAAAEALLRLKKDIEKEPKGKLPAILCVICGMSNAAYQREDGVYVVPITALKN</sequence>
<dbReference type="EMBL" id="QXWK01000012">
    <property type="protein sequence ID" value="NBH61490.1"/>
    <property type="molecule type" value="Genomic_DNA"/>
</dbReference>
<dbReference type="InterPro" id="IPR025420">
    <property type="entry name" value="DUF4143"/>
</dbReference>
<keyword evidence="3" id="KW-0547">Nucleotide-binding</keyword>
<feature type="domain" description="AAA" evidence="1">
    <location>
        <begin position="24"/>
        <end position="137"/>
    </location>
</feature>